<dbReference type="SMART" id="SM00342">
    <property type="entry name" value="HTH_ARAC"/>
    <property type="match status" value="1"/>
</dbReference>
<dbReference type="Pfam" id="PF12833">
    <property type="entry name" value="HTH_18"/>
    <property type="match status" value="1"/>
</dbReference>
<dbReference type="PROSITE" id="PS01124">
    <property type="entry name" value="HTH_ARAC_FAMILY_2"/>
    <property type="match status" value="1"/>
</dbReference>
<evidence type="ECO:0000256" key="1">
    <source>
        <dbReference type="ARBA" id="ARBA00023015"/>
    </source>
</evidence>
<dbReference type="Gene3D" id="1.10.10.60">
    <property type="entry name" value="Homeodomain-like"/>
    <property type="match status" value="2"/>
</dbReference>
<dbReference type="Proteomes" id="UP000516444">
    <property type="component" value="Chromosome"/>
</dbReference>
<dbReference type="InterPro" id="IPR050204">
    <property type="entry name" value="AraC_XylS_family_regulators"/>
</dbReference>
<keyword evidence="1" id="KW-0805">Transcription regulation</keyword>
<dbReference type="GO" id="GO:0003700">
    <property type="term" value="F:DNA-binding transcription factor activity"/>
    <property type="evidence" value="ECO:0007669"/>
    <property type="project" value="InterPro"/>
</dbReference>
<keyword evidence="6" id="KW-1185">Reference proteome</keyword>
<proteinExistence type="predicted"/>
<name>A0A7G1P9U3_9ACTN</name>
<dbReference type="KEGG" id="sgm:GCM10017557_70170"/>
<dbReference type="SUPFAM" id="SSF46689">
    <property type="entry name" value="Homeodomain-like"/>
    <property type="match status" value="2"/>
</dbReference>
<dbReference type="OrthoDB" id="241790at2"/>
<dbReference type="AlphaFoldDB" id="A0A7G1P9U3"/>
<dbReference type="InterPro" id="IPR009057">
    <property type="entry name" value="Homeodomain-like_sf"/>
</dbReference>
<dbReference type="GO" id="GO:0043565">
    <property type="term" value="F:sequence-specific DNA binding"/>
    <property type="evidence" value="ECO:0007669"/>
    <property type="project" value="InterPro"/>
</dbReference>
<feature type="domain" description="HTH araC/xylS-type" evidence="4">
    <location>
        <begin position="1"/>
        <end position="97"/>
    </location>
</feature>
<evidence type="ECO:0000259" key="4">
    <source>
        <dbReference type="PROSITE" id="PS01124"/>
    </source>
</evidence>
<dbReference type="PANTHER" id="PTHR46796:SF13">
    <property type="entry name" value="HTH-TYPE TRANSCRIPTIONAL ACTIVATOR RHAS"/>
    <property type="match status" value="1"/>
</dbReference>
<keyword evidence="3" id="KW-0804">Transcription</keyword>
<organism evidence="5 6">
    <name type="scientific">Streptomyces aurantiacus</name>
    <dbReference type="NCBI Taxonomy" id="47760"/>
    <lineage>
        <taxon>Bacteria</taxon>
        <taxon>Bacillati</taxon>
        <taxon>Actinomycetota</taxon>
        <taxon>Actinomycetes</taxon>
        <taxon>Kitasatosporales</taxon>
        <taxon>Streptomycetaceae</taxon>
        <taxon>Streptomyces</taxon>
        <taxon>Streptomyces aurantiacus group</taxon>
    </lineage>
</organism>
<evidence type="ECO:0000313" key="6">
    <source>
        <dbReference type="Proteomes" id="UP000516444"/>
    </source>
</evidence>
<protein>
    <recommendedName>
        <fullName evidence="4">HTH araC/xylS-type domain-containing protein</fullName>
    </recommendedName>
</protein>
<evidence type="ECO:0000256" key="2">
    <source>
        <dbReference type="ARBA" id="ARBA00023125"/>
    </source>
</evidence>
<gene>
    <name evidence="5" type="ORF">GCM10017557_70170</name>
</gene>
<evidence type="ECO:0000313" key="5">
    <source>
        <dbReference type="EMBL" id="BCL32158.1"/>
    </source>
</evidence>
<reference evidence="5 6" key="1">
    <citation type="journal article" date="2014" name="Int. J. Syst. Evol. Microbiol.">
        <title>Complete genome sequence of Corynebacterium casei LMG S-19264T (=DSM 44701T), isolated from a smear-ripened cheese.</title>
        <authorList>
            <consortium name="US DOE Joint Genome Institute (JGI-PGF)"/>
            <person name="Walter F."/>
            <person name="Albersmeier A."/>
            <person name="Kalinowski J."/>
            <person name="Ruckert C."/>
        </authorList>
    </citation>
    <scope>NUCLEOTIDE SEQUENCE [LARGE SCALE GENOMIC DNA]</scope>
    <source>
        <strain evidence="5 6">JCM 4677</strain>
    </source>
</reference>
<dbReference type="EMBL" id="AP023440">
    <property type="protein sequence ID" value="BCL32158.1"/>
    <property type="molecule type" value="Genomic_DNA"/>
</dbReference>
<evidence type="ECO:0000256" key="3">
    <source>
        <dbReference type="ARBA" id="ARBA00023163"/>
    </source>
</evidence>
<dbReference type="InterPro" id="IPR018060">
    <property type="entry name" value="HTH_AraC"/>
</dbReference>
<dbReference type="PANTHER" id="PTHR46796">
    <property type="entry name" value="HTH-TYPE TRANSCRIPTIONAL ACTIVATOR RHAS-RELATED"/>
    <property type="match status" value="1"/>
</dbReference>
<accession>A0A7G1P9U3</accession>
<keyword evidence="2" id="KW-0238">DNA-binding</keyword>
<sequence>MLGILPETIPAKPWTVETLGKLANLSRSTFSRRFTALVGQPPLAYVTWWRLTVAARLLRNSDTAPAPIAQRVGYSSDFVFAAFKREHGVSPGRYRLRNRDQS</sequence>